<dbReference type="AlphaFoldDB" id="N1J7C9"/>
<accession>N1J7C9</accession>
<protein>
    <submittedName>
        <fullName evidence="2">CSEP0323 putative effector protein</fullName>
    </submittedName>
</protein>
<organism evidence="2 3">
    <name type="scientific">Blumeria graminis f. sp. hordei (strain DH14)</name>
    <name type="common">Barley powdery mildew</name>
    <name type="synonym">Oidium monilioides f. sp. hordei</name>
    <dbReference type="NCBI Taxonomy" id="546991"/>
    <lineage>
        <taxon>Eukaryota</taxon>
        <taxon>Fungi</taxon>
        <taxon>Dikarya</taxon>
        <taxon>Ascomycota</taxon>
        <taxon>Pezizomycotina</taxon>
        <taxon>Leotiomycetes</taxon>
        <taxon>Erysiphales</taxon>
        <taxon>Erysiphaceae</taxon>
        <taxon>Blumeria</taxon>
        <taxon>Blumeria hordei</taxon>
    </lineage>
</organism>
<sequence>MQLHIFFLFFGLCFASLKLQDMNRFNRQKRSAKVSSPSNAPALRNPPLYTNDFGKYQFPKKGIRCGKWHISEIEANIARFAGCEEAFKKRRVKLGGAIQLGSFFHPYPITDILKRRHYMYPIGGLVYDEKKNILPTPYVLITYRCEKYAIYLRTGANLRLFSNHRKPTSARSAGEDAPACLGSAYGNERMTHDVGDDAGQLRVSGLAMCRLIIAR</sequence>
<evidence type="ECO:0000256" key="1">
    <source>
        <dbReference type="SAM" id="SignalP"/>
    </source>
</evidence>
<evidence type="ECO:0000313" key="2">
    <source>
        <dbReference type="EMBL" id="CCU75224.1"/>
    </source>
</evidence>
<dbReference type="OrthoDB" id="10308641at2759"/>
<proteinExistence type="predicted"/>
<feature type="chain" id="PRO_5012677903" evidence="1">
    <location>
        <begin position="16"/>
        <end position="215"/>
    </location>
</feature>
<reference evidence="2 3" key="1">
    <citation type="journal article" date="2010" name="Science">
        <title>Genome expansion and gene loss in powdery mildew fungi reveal tradeoffs in extreme parasitism.</title>
        <authorList>
            <person name="Spanu P.D."/>
            <person name="Abbott J.C."/>
            <person name="Amselem J."/>
            <person name="Burgis T.A."/>
            <person name="Soanes D.M."/>
            <person name="Stueber K."/>
            <person name="Ver Loren van Themaat E."/>
            <person name="Brown J.K.M."/>
            <person name="Butcher S.A."/>
            <person name="Gurr S.J."/>
            <person name="Lebrun M.-H."/>
            <person name="Ridout C.J."/>
            <person name="Schulze-Lefert P."/>
            <person name="Talbot N.J."/>
            <person name="Ahmadinejad N."/>
            <person name="Ametz C."/>
            <person name="Barton G.R."/>
            <person name="Benjdia M."/>
            <person name="Bidzinski P."/>
            <person name="Bindschedler L.V."/>
            <person name="Both M."/>
            <person name="Brewer M.T."/>
            <person name="Cadle-Davidson L."/>
            <person name="Cadle-Davidson M.M."/>
            <person name="Collemare J."/>
            <person name="Cramer R."/>
            <person name="Frenkel O."/>
            <person name="Godfrey D."/>
            <person name="Harriman J."/>
            <person name="Hoede C."/>
            <person name="King B.C."/>
            <person name="Klages S."/>
            <person name="Kleemann J."/>
            <person name="Knoll D."/>
            <person name="Koti P.S."/>
            <person name="Kreplak J."/>
            <person name="Lopez-Ruiz F.J."/>
            <person name="Lu X."/>
            <person name="Maekawa T."/>
            <person name="Mahanil S."/>
            <person name="Micali C."/>
            <person name="Milgroom M.G."/>
            <person name="Montana G."/>
            <person name="Noir S."/>
            <person name="O'Connell R.J."/>
            <person name="Oberhaensli S."/>
            <person name="Parlange F."/>
            <person name="Pedersen C."/>
            <person name="Quesneville H."/>
            <person name="Reinhardt R."/>
            <person name="Rott M."/>
            <person name="Sacristan S."/>
            <person name="Schmidt S.M."/>
            <person name="Schoen M."/>
            <person name="Skamnioti P."/>
            <person name="Sommer H."/>
            <person name="Stephens A."/>
            <person name="Takahara H."/>
            <person name="Thordal-Christensen H."/>
            <person name="Vigouroux M."/>
            <person name="Wessling R."/>
            <person name="Wicker T."/>
            <person name="Panstruga R."/>
        </authorList>
    </citation>
    <scope>NUCLEOTIDE SEQUENCE [LARGE SCALE GENOMIC DNA]</scope>
    <source>
        <strain evidence="2">DH14</strain>
    </source>
</reference>
<keyword evidence="1" id="KW-0732">Signal</keyword>
<dbReference type="InParanoid" id="N1J7C9"/>
<dbReference type="Proteomes" id="UP000015441">
    <property type="component" value="Unassembled WGS sequence"/>
</dbReference>
<evidence type="ECO:0000313" key="3">
    <source>
        <dbReference type="Proteomes" id="UP000015441"/>
    </source>
</evidence>
<dbReference type="HOGENOM" id="CLU_1283062_0_0_1"/>
<comment type="caution">
    <text evidence="2">The sequence shown here is derived from an EMBL/GenBank/DDBJ whole genome shotgun (WGS) entry which is preliminary data.</text>
</comment>
<keyword evidence="3" id="KW-1185">Reference proteome</keyword>
<feature type="signal peptide" evidence="1">
    <location>
        <begin position="1"/>
        <end position="15"/>
    </location>
</feature>
<name>N1J7C9_BLUG1</name>
<dbReference type="EMBL" id="CAUH01001082">
    <property type="protein sequence ID" value="CCU75224.1"/>
    <property type="molecule type" value="Genomic_DNA"/>
</dbReference>
<gene>
    <name evidence="2" type="ORF">BGHDH14_bghG001082000003001</name>
</gene>